<evidence type="ECO:0000256" key="7">
    <source>
        <dbReference type="HAMAP-Rule" id="MF_00367"/>
    </source>
</evidence>
<comment type="subcellular location">
    <subcellularLocation>
        <location evidence="7">Cytoplasm</location>
    </subcellularLocation>
    <subcellularLocation>
        <location evidence="7">Cell membrane</location>
        <topology evidence="7">Peripheral membrane protein</topology>
    </subcellularLocation>
</comment>
<keyword evidence="3 7" id="KW-0690">Ribosome biogenesis</keyword>
<dbReference type="InterPro" id="IPR006073">
    <property type="entry name" value="GTP-bd"/>
</dbReference>
<dbReference type="CDD" id="cd04163">
    <property type="entry name" value="Era"/>
    <property type="match status" value="1"/>
</dbReference>
<keyword evidence="7" id="KW-0472">Membrane</keyword>
<dbReference type="InterPro" id="IPR004044">
    <property type="entry name" value="KH_dom_type_2"/>
</dbReference>
<dbReference type="GO" id="GO:0005886">
    <property type="term" value="C:plasma membrane"/>
    <property type="evidence" value="ECO:0007669"/>
    <property type="project" value="UniProtKB-SubCell"/>
</dbReference>
<dbReference type="GO" id="GO:0043024">
    <property type="term" value="F:ribosomal small subunit binding"/>
    <property type="evidence" value="ECO:0007669"/>
    <property type="project" value="TreeGrafter"/>
</dbReference>
<dbReference type="NCBIfam" id="TIGR00436">
    <property type="entry name" value="era"/>
    <property type="match status" value="1"/>
</dbReference>
<dbReference type="CDD" id="cd22534">
    <property type="entry name" value="KH-II_Era"/>
    <property type="match status" value="1"/>
</dbReference>
<dbReference type="AlphaFoldDB" id="A0A4R3KR87"/>
<gene>
    <name evidence="7" type="primary">era</name>
    <name evidence="12" type="ORF">EDD80_10695</name>
</gene>
<dbReference type="PANTHER" id="PTHR42698:SF1">
    <property type="entry name" value="GTPASE ERA, MITOCHONDRIAL"/>
    <property type="match status" value="1"/>
</dbReference>
<feature type="domain" description="KH type-2" evidence="10">
    <location>
        <begin position="179"/>
        <end position="255"/>
    </location>
</feature>
<keyword evidence="7" id="KW-0699">rRNA-binding</keyword>
<evidence type="ECO:0000256" key="8">
    <source>
        <dbReference type="PROSITE-ProRule" id="PRU01050"/>
    </source>
</evidence>
<dbReference type="InterPro" id="IPR005225">
    <property type="entry name" value="Small_GTP-bd"/>
</dbReference>
<dbReference type="Proteomes" id="UP000295807">
    <property type="component" value="Unassembled WGS sequence"/>
</dbReference>
<keyword evidence="5 7" id="KW-0694">RNA-binding</keyword>
<feature type="domain" description="Era-type G" evidence="11">
    <location>
        <begin position="1"/>
        <end position="148"/>
    </location>
</feature>
<dbReference type="InterPro" id="IPR027417">
    <property type="entry name" value="P-loop_NTPase"/>
</dbReference>
<keyword evidence="4 7" id="KW-0547">Nucleotide-binding</keyword>
<evidence type="ECO:0000259" key="11">
    <source>
        <dbReference type="PROSITE" id="PS51713"/>
    </source>
</evidence>
<dbReference type="Pfam" id="PF07650">
    <property type="entry name" value="KH_2"/>
    <property type="match status" value="1"/>
</dbReference>
<evidence type="ECO:0000259" key="10">
    <source>
        <dbReference type="PROSITE" id="PS50823"/>
    </source>
</evidence>
<dbReference type="SUPFAM" id="SSF54814">
    <property type="entry name" value="Prokaryotic type KH domain (KH-domain type II)"/>
    <property type="match status" value="1"/>
</dbReference>
<dbReference type="GO" id="GO:0005829">
    <property type="term" value="C:cytosol"/>
    <property type="evidence" value="ECO:0007669"/>
    <property type="project" value="TreeGrafter"/>
</dbReference>
<reference evidence="12 13" key="1">
    <citation type="submission" date="2019-03" db="EMBL/GenBank/DDBJ databases">
        <title>Genomic Encyclopedia of Type Strains, Phase IV (KMG-IV): sequencing the most valuable type-strain genomes for metagenomic binning, comparative biology and taxonomic classification.</title>
        <authorList>
            <person name="Goeker M."/>
        </authorList>
    </citation>
    <scope>NUCLEOTIDE SEQUENCE [LARGE SCALE GENOMIC DNA]</scope>
    <source>
        <strain evidence="12 13">DSM 21100</strain>
    </source>
</reference>
<dbReference type="GO" id="GO:0070181">
    <property type="term" value="F:small ribosomal subunit rRNA binding"/>
    <property type="evidence" value="ECO:0007669"/>
    <property type="project" value="UniProtKB-UniRule"/>
</dbReference>
<dbReference type="NCBIfam" id="TIGR00231">
    <property type="entry name" value="small_GTP"/>
    <property type="match status" value="1"/>
</dbReference>
<feature type="binding site" evidence="7">
    <location>
        <begin position="98"/>
        <end position="101"/>
    </location>
    <ligand>
        <name>GTP</name>
        <dbReference type="ChEBI" id="CHEBI:37565"/>
    </ligand>
</feature>
<evidence type="ECO:0000256" key="1">
    <source>
        <dbReference type="ARBA" id="ARBA00007921"/>
    </source>
</evidence>
<evidence type="ECO:0000256" key="3">
    <source>
        <dbReference type="ARBA" id="ARBA00022517"/>
    </source>
</evidence>
<dbReference type="HAMAP" id="MF_00367">
    <property type="entry name" value="GTPase_Era"/>
    <property type="match status" value="1"/>
</dbReference>
<keyword evidence="13" id="KW-1185">Reference proteome</keyword>
<evidence type="ECO:0000256" key="5">
    <source>
        <dbReference type="ARBA" id="ARBA00022884"/>
    </source>
</evidence>
<comment type="function">
    <text evidence="7">An essential GTPase that binds both GDP and GTP, with rapid nucleotide exchange. Plays a role in 16S rRNA processing and 30S ribosomal subunit biogenesis and possibly also in cell cycle regulation and energy metabolism.</text>
</comment>
<evidence type="ECO:0000313" key="13">
    <source>
        <dbReference type="Proteomes" id="UP000295807"/>
    </source>
</evidence>
<dbReference type="Gene3D" id="3.30.300.20">
    <property type="match status" value="1"/>
</dbReference>
<evidence type="ECO:0000256" key="6">
    <source>
        <dbReference type="ARBA" id="ARBA00023134"/>
    </source>
</evidence>
<name>A0A4R3KR87_9SPHI</name>
<comment type="caution">
    <text evidence="7 8">Lacks conserved residue(s) required for the propagation of feature annotation.</text>
</comment>
<dbReference type="NCBIfam" id="NF000908">
    <property type="entry name" value="PRK00089.1"/>
    <property type="match status" value="1"/>
</dbReference>
<feature type="binding site" evidence="7">
    <location>
        <begin position="38"/>
        <end position="42"/>
    </location>
    <ligand>
        <name>GTP</name>
        <dbReference type="ChEBI" id="CHEBI:37565"/>
    </ligand>
</feature>
<sequence length="270" mass="31192">MNAMVGEKMSVITSKAQTTRHRIIGIVNEPDMQMVFSDTPGMIEPKYGLQKSMMSSVNESLTDADVVLLVTDVNERHDESRMVEKLKRLEAPVAVLINKADTSDEATLKEKVLYWEQTLQPKAVFVISAREGYNVQAVYEFIKENLPEHPPFYGEDELTDRNERFFVSEIIRGKIFEHCRKEIPYSTEVVINSFKEEPGINRISAEIITERDTQKGIIIGKNGELLKKIATASRLEMEEFLQKKVFLEVHVKVIKDWRNRENYLKQFGYE</sequence>
<keyword evidence="6 7" id="KW-0342">GTP-binding</keyword>
<dbReference type="EMBL" id="SMAD01000006">
    <property type="protein sequence ID" value="TCS86785.1"/>
    <property type="molecule type" value="Genomic_DNA"/>
</dbReference>
<proteinExistence type="inferred from homology"/>
<keyword evidence="7" id="KW-0963">Cytoplasm</keyword>
<organism evidence="12 13">
    <name type="scientific">Anseongella ginsenosidimutans</name>
    <dbReference type="NCBI Taxonomy" id="496056"/>
    <lineage>
        <taxon>Bacteria</taxon>
        <taxon>Pseudomonadati</taxon>
        <taxon>Bacteroidota</taxon>
        <taxon>Sphingobacteriia</taxon>
        <taxon>Sphingobacteriales</taxon>
        <taxon>Sphingobacteriaceae</taxon>
        <taxon>Anseongella</taxon>
    </lineage>
</organism>
<comment type="subunit">
    <text evidence="7">Monomer.</text>
</comment>
<evidence type="ECO:0000313" key="12">
    <source>
        <dbReference type="EMBL" id="TCS86785.1"/>
    </source>
</evidence>
<dbReference type="PROSITE" id="PS50823">
    <property type="entry name" value="KH_TYPE_2"/>
    <property type="match status" value="1"/>
</dbReference>
<dbReference type="GO" id="GO:0000028">
    <property type="term" value="P:ribosomal small subunit assembly"/>
    <property type="evidence" value="ECO:0007669"/>
    <property type="project" value="TreeGrafter"/>
</dbReference>
<dbReference type="InterPro" id="IPR009019">
    <property type="entry name" value="KH_sf_prok-type"/>
</dbReference>
<dbReference type="FunFam" id="3.30.300.20:FF:000003">
    <property type="entry name" value="GTPase Era"/>
    <property type="match status" value="1"/>
</dbReference>
<protein>
    <recommendedName>
        <fullName evidence="2 7">GTPase Era</fullName>
    </recommendedName>
</protein>
<accession>A0A4R3KR87</accession>
<evidence type="ECO:0000256" key="2">
    <source>
        <dbReference type="ARBA" id="ARBA00020484"/>
    </source>
</evidence>
<dbReference type="PANTHER" id="PTHR42698">
    <property type="entry name" value="GTPASE ERA"/>
    <property type="match status" value="1"/>
</dbReference>
<evidence type="ECO:0000256" key="9">
    <source>
        <dbReference type="RuleBase" id="RU003761"/>
    </source>
</evidence>
<dbReference type="Gene3D" id="3.40.50.300">
    <property type="entry name" value="P-loop containing nucleotide triphosphate hydrolases"/>
    <property type="match status" value="1"/>
</dbReference>
<dbReference type="PROSITE" id="PS51713">
    <property type="entry name" value="G_ERA"/>
    <property type="match status" value="1"/>
</dbReference>
<dbReference type="InterPro" id="IPR015946">
    <property type="entry name" value="KH_dom-like_a/b"/>
</dbReference>
<comment type="similarity">
    <text evidence="1 7 8 9">Belongs to the TRAFAC class TrmE-Era-EngA-EngB-Septin-like GTPase superfamily. Era GTPase family.</text>
</comment>
<dbReference type="InterPro" id="IPR030388">
    <property type="entry name" value="G_ERA_dom"/>
</dbReference>
<dbReference type="GO" id="GO:0003924">
    <property type="term" value="F:GTPase activity"/>
    <property type="evidence" value="ECO:0007669"/>
    <property type="project" value="UniProtKB-UniRule"/>
</dbReference>
<dbReference type="GO" id="GO:0005525">
    <property type="term" value="F:GTP binding"/>
    <property type="evidence" value="ECO:0007669"/>
    <property type="project" value="UniProtKB-UniRule"/>
</dbReference>
<comment type="caution">
    <text evidence="12">The sequence shown here is derived from an EMBL/GenBank/DDBJ whole genome shotgun (WGS) entry which is preliminary data.</text>
</comment>
<dbReference type="InterPro" id="IPR005662">
    <property type="entry name" value="GTPase_Era-like"/>
</dbReference>
<dbReference type="SUPFAM" id="SSF52540">
    <property type="entry name" value="P-loop containing nucleoside triphosphate hydrolases"/>
    <property type="match status" value="1"/>
</dbReference>
<evidence type="ECO:0000256" key="4">
    <source>
        <dbReference type="ARBA" id="ARBA00022741"/>
    </source>
</evidence>
<dbReference type="Pfam" id="PF01926">
    <property type="entry name" value="MMR_HSR1"/>
    <property type="match status" value="1"/>
</dbReference>
<keyword evidence="7" id="KW-1003">Cell membrane</keyword>